<feature type="transmembrane region" description="Helical" evidence="8">
    <location>
        <begin position="155"/>
        <end position="178"/>
    </location>
</feature>
<evidence type="ECO:0000256" key="4">
    <source>
        <dbReference type="ARBA" id="ARBA00022989"/>
    </source>
</evidence>
<name>A0A1M5J8S1_STRHI</name>
<dbReference type="GO" id="GO:0042128">
    <property type="term" value="P:nitrate assimilation"/>
    <property type="evidence" value="ECO:0007669"/>
    <property type="project" value="UniProtKB-KW"/>
</dbReference>
<feature type="transmembrane region" description="Helical" evidence="8">
    <location>
        <begin position="266"/>
        <end position="292"/>
    </location>
</feature>
<feature type="transmembrane region" description="Helical" evidence="8">
    <location>
        <begin position="451"/>
        <end position="472"/>
    </location>
</feature>
<feature type="transmembrane region" description="Helical" evidence="8">
    <location>
        <begin position="418"/>
        <end position="439"/>
    </location>
</feature>
<keyword evidence="4 8" id="KW-1133">Transmembrane helix</keyword>
<dbReference type="InterPro" id="IPR020846">
    <property type="entry name" value="MFS_dom"/>
</dbReference>
<dbReference type="PANTHER" id="PTHR23515">
    <property type="entry name" value="HIGH-AFFINITY NITRATE TRANSPORTER 2.3"/>
    <property type="match status" value="1"/>
</dbReference>
<evidence type="ECO:0000259" key="9">
    <source>
        <dbReference type="PROSITE" id="PS50850"/>
    </source>
</evidence>
<dbReference type="GO" id="GO:0005886">
    <property type="term" value="C:plasma membrane"/>
    <property type="evidence" value="ECO:0007669"/>
    <property type="project" value="UniProtKB-SubCell"/>
</dbReference>
<dbReference type="EMBL" id="FQVN01000008">
    <property type="protein sequence ID" value="SHG36745.1"/>
    <property type="molecule type" value="Genomic_DNA"/>
</dbReference>
<keyword evidence="6 8" id="KW-0472">Membrane</keyword>
<feature type="domain" description="Major facilitator superfamily (MFS) profile" evidence="9">
    <location>
        <begin position="269"/>
        <end position="489"/>
    </location>
</feature>
<dbReference type="Proteomes" id="UP000184501">
    <property type="component" value="Unassembled WGS sequence"/>
</dbReference>
<protein>
    <submittedName>
        <fullName evidence="10">MFS transporter, NNP family, nitrate/nitrite transporter</fullName>
    </submittedName>
</protein>
<keyword evidence="11" id="KW-1185">Reference proteome</keyword>
<dbReference type="InterPro" id="IPR036259">
    <property type="entry name" value="MFS_trans_sf"/>
</dbReference>
<evidence type="ECO:0000313" key="10">
    <source>
        <dbReference type="EMBL" id="SHG36745.1"/>
    </source>
</evidence>
<dbReference type="GO" id="GO:0015112">
    <property type="term" value="F:nitrate transmembrane transporter activity"/>
    <property type="evidence" value="ECO:0007669"/>
    <property type="project" value="InterPro"/>
</dbReference>
<evidence type="ECO:0000256" key="3">
    <source>
        <dbReference type="ARBA" id="ARBA00022692"/>
    </source>
</evidence>
<comment type="subcellular location">
    <subcellularLocation>
        <location evidence="1">Cell membrane</location>
        <topology evidence="1">Multi-pass membrane protein</topology>
    </subcellularLocation>
</comment>
<proteinExistence type="inferred from homology"/>
<keyword evidence="3 8" id="KW-0812">Transmembrane</keyword>
<dbReference type="SUPFAM" id="SSF103473">
    <property type="entry name" value="MFS general substrate transporter"/>
    <property type="match status" value="1"/>
</dbReference>
<evidence type="ECO:0000256" key="5">
    <source>
        <dbReference type="ARBA" id="ARBA00023063"/>
    </source>
</evidence>
<evidence type="ECO:0000256" key="2">
    <source>
        <dbReference type="ARBA" id="ARBA00008432"/>
    </source>
</evidence>
<feature type="transmembrane region" description="Helical" evidence="8">
    <location>
        <begin position="99"/>
        <end position="117"/>
    </location>
</feature>
<dbReference type="InterPro" id="IPR044772">
    <property type="entry name" value="NO3_transporter"/>
</dbReference>
<feature type="transmembrane region" description="Helical" evidence="8">
    <location>
        <begin position="223"/>
        <end position="245"/>
    </location>
</feature>
<gene>
    <name evidence="10" type="ORF">SAMN05444320_108174</name>
</gene>
<feature type="transmembrane region" description="Helical" evidence="8">
    <location>
        <begin position="369"/>
        <end position="387"/>
    </location>
</feature>
<dbReference type="PROSITE" id="PS50850">
    <property type="entry name" value="MFS"/>
    <property type="match status" value="1"/>
</dbReference>
<feature type="compositionally biased region" description="Low complexity" evidence="7">
    <location>
        <begin position="9"/>
        <end position="27"/>
    </location>
</feature>
<dbReference type="Pfam" id="PF07690">
    <property type="entry name" value="MFS_1"/>
    <property type="match status" value="1"/>
</dbReference>
<feature type="transmembrane region" description="Helical" evidence="8">
    <location>
        <begin position="63"/>
        <end position="87"/>
    </location>
</feature>
<feature type="transmembrane region" description="Helical" evidence="8">
    <location>
        <begin position="338"/>
        <end position="357"/>
    </location>
</feature>
<reference evidence="10 11" key="1">
    <citation type="submission" date="2016-11" db="EMBL/GenBank/DDBJ databases">
        <authorList>
            <person name="Jaros S."/>
            <person name="Januszkiewicz K."/>
            <person name="Wedrychowicz H."/>
        </authorList>
    </citation>
    <scope>NUCLEOTIDE SEQUENCE [LARGE SCALE GENOMIC DNA]</scope>
    <source>
        <strain evidence="10 11">DSM 44523</strain>
    </source>
</reference>
<organism evidence="10 11">
    <name type="scientific">Streptoalloteichus hindustanus</name>
    <dbReference type="NCBI Taxonomy" id="2017"/>
    <lineage>
        <taxon>Bacteria</taxon>
        <taxon>Bacillati</taxon>
        <taxon>Actinomycetota</taxon>
        <taxon>Actinomycetes</taxon>
        <taxon>Pseudonocardiales</taxon>
        <taxon>Pseudonocardiaceae</taxon>
        <taxon>Streptoalloteichus</taxon>
    </lineage>
</organism>
<dbReference type="Gene3D" id="1.20.1250.20">
    <property type="entry name" value="MFS general substrate transporter like domains"/>
    <property type="match status" value="1"/>
</dbReference>
<feature type="transmembrane region" description="Helical" evidence="8">
    <location>
        <begin position="304"/>
        <end position="326"/>
    </location>
</feature>
<evidence type="ECO:0000256" key="8">
    <source>
        <dbReference type="SAM" id="Phobius"/>
    </source>
</evidence>
<comment type="similarity">
    <text evidence="2">Belongs to the major facilitator superfamily. Nitrate/nitrite porter (TC 2.A.1.8) family.</text>
</comment>
<accession>A0A1M5J8S1</accession>
<feature type="transmembrane region" description="Helical" evidence="8">
    <location>
        <begin position="129"/>
        <end position="149"/>
    </location>
</feature>
<feature type="region of interest" description="Disordered" evidence="7">
    <location>
        <begin position="1"/>
        <end position="32"/>
    </location>
</feature>
<evidence type="ECO:0000256" key="7">
    <source>
        <dbReference type="SAM" id="MobiDB-lite"/>
    </source>
</evidence>
<keyword evidence="5" id="KW-0534">Nitrate assimilation</keyword>
<evidence type="ECO:0000256" key="6">
    <source>
        <dbReference type="ARBA" id="ARBA00023136"/>
    </source>
</evidence>
<evidence type="ECO:0000256" key="1">
    <source>
        <dbReference type="ARBA" id="ARBA00004651"/>
    </source>
</evidence>
<dbReference type="OrthoDB" id="9771451at2"/>
<feature type="transmembrane region" description="Helical" evidence="8">
    <location>
        <begin position="190"/>
        <end position="211"/>
    </location>
</feature>
<sequence>MSTAETDTPARPTASSSSSPSASTSASGPVLAPTRRGRWIERWEPEDPEFWRRTGRRVARRNLVLSVLTEHLGFNVWIVWSVVVVNLRPAGFDFTADQLFWLISAPNLVGAALRVPYTFAVPRFGGRVWTAVSAALLLVPCLLLVVAVRDPETPYWLFLLAAATAGVGGGGTFSSSMANISFFFPERKKGFALGLNAAGGNIGVAVTQLVVPVVISLGGGVHLAYAGLLWMPFVVVAGVCAWFLMDGLAEARADTRSYATALRDGHTWVVAFLYVGTFGSFIGYSFALPLLIRSTFPELEAVPALARLGYLAFVGALVGSVARPLGGWLADRFGGARVTALTFAGMALGAVGVVSGLDSHHFPVFLGSFLWLFVMTGIGNGSTYRMIPAIFGARARRRAVERGTSADEEARAARRRSAAVIGIAGAVGAFGGFLVNQVFRIAHVHLGTVAPAVWVFFGGYLLSVGVIWWCYLRRRLLVTRVPSLAHENV</sequence>
<evidence type="ECO:0000313" key="11">
    <source>
        <dbReference type="Proteomes" id="UP000184501"/>
    </source>
</evidence>
<dbReference type="InterPro" id="IPR011701">
    <property type="entry name" value="MFS"/>
</dbReference>
<dbReference type="STRING" id="2017.SAMN05444320_108174"/>
<dbReference type="AlphaFoldDB" id="A0A1M5J8S1"/>